<organism evidence="7">
    <name type="scientific">Prymnesium polylepis</name>
    <dbReference type="NCBI Taxonomy" id="72548"/>
    <lineage>
        <taxon>Eukaryota</taxon>
        <taxon>Haptista</taxon>
        <taxon>Haptophyta</taxon>
        <taxon>Prymnesiophyceae</taxon>
        <taxon>Prymnesiales</taxon>
        <taxon>Prymnesiaceae</taxon>
        <taxon>Prymnesium</taxon>
    </lineage>
</organism>
<accession>A0A7S4M632</accession>
<keyword evidence="3" id="KW-0206">Cytoskeleton</keyword>
<keyword evidence="2" id="KW-0963">Cytoplasm</keyword>
<feature type="region of interest" description="Disordered" evidence="6">
    <location>
        <begin position="1"/>
        <end position="28"/>
    </location>
</feature>
<feature type="region of interest" description="Disordered" evidence="6">
    <location>
        <begin position="275"/>
        <end position="303"/>
    </location>
</feature>
<dbReference type="PANTHER" id="PTHR31144">
    <property type="entry name" value="UPF0602 PROTEIN C4ORF47"/>
    <property type="match status" value="1"/>
</dbReference>
<evidence type="ECO:0000256" key="1">
    <source>
        <dbReference type="ARBA" id="ARBA00004300"/>
    </source>
</evidence>
<sequence>MQSDNRALGRQFQTNKPRKGQTGDNWNRIHGRRQGVQVLFEGEKFVDPHTHERKWRLGEMKKNLTSNGFAYSNPNKKSAGLGNYFGCIGKKFEHMADFDVLTKEQKPPEVVHELRQVLTNPAKNGYGLSTPGIAFGPPVKQGEERKPGKWGGAEYMHSVDPYDMARQYENAERKFNNEAIAGRPPFRTVSHSLDFFDHKKGVASSAVFTEEPRIPERAPKEDEGKPVSTAPFYPAKAPKSGHQGTFNKFPAYKEDPLDEKLKAAKAAAEAARAIIGNPFKPPQKPKTCPTKSILFHQPGPQLA</sequence>
<dbReference type="PANTHER" id="PTHR31144:SF1">
    <property type="entry name" value="UPF0602 PROTEIN C4ORF47"/>
    <property type="match status" value="1"/>
</dbReference>
<proteinExistence type="inferred from homology"/>
<reference evidence="7" key="1">
    <citation type="submission" date="2021-01" db="EMBL/GenBank/DDBJ databases">
        <authorList>
            <person name="Corre E."/>
            <person name="Pelletier E."/>
            <person name="Niang G."/>
            <person name="Scheremetjew M."/>
            <person name="Finn R."/>
            <person name="Kale V."/>
            <person name="Holt S."/>
            <person name="Cochrane G."/>
            <person name="Meng A."/>
            <person name="Brown T."/>
            <person name="Cohen L."/>
        </authorList>
    </citation>
    <scope>NUCLEOTIDE SEQUENCE</scope>
    <source>
        <strain evidence="7">UIO037</strain>
    </source>
</reference>
<evidence type="ECO:0000256" key="5">
    <source>
        <dbReference type="ARBA" id="ARBA00035693"/>
    </source>
</evidence>
<dbReference type="InterPro" id="IPR029358">
    <property type="entry name" value="CFAP96"/>
</dbReference>
<dbReference type="AlphaFoldDB" id="A0A7S4M632"/>
<dbReference type="GO" id="GO:0005813">
    <property type="term" value="C:centrosome"/>
    <property type="evidence" value="ECO:0007669"/>
    <property type="project" value="UniProtKB-SubCell"/>
</dbReference>
<dbReference type="EMBL" id="HBKO01010841">
    <property type="protein sequence ID" value="CAE2203220.1"/>
    <property type="molecule type" value="Transcribed_RNA"/>
</dbReference>
<evidence type="ECO:0000256" key="2">
    <source>
        <dbReference type="ARBA" id="ARBA00022490"/>
    </source>
</evidence>
<comment type="subcellular location">
    <subcellularLocation>
        <location evidence="1">Cytoplasm</location>
        <location evidence="1">Cytoskeleton</location>
        <location evidence="1">Microtubule organizing center</location>
        <location evidence="1">Centrosome</location>
    </subcellularLocation>
</comment>
<evidence type="ECO:0000256" key="3">
    <source>
        <dbReference type="ARBA" id="ARBA00023212"/>
    </source>
</evidence>
<dbReference type="Pfam" id="PF15239">
    <property type="entry name" value="CFAP96-like"/>
    <property type="match status" value="1"/>
</dbReference>
<comment type="similarity">
    <text evidence="4">Belongs to the CFAP96 family.</text>
</comment>
<evidence type="ECO:0000256" key="4">
    <source>
        <dbReference type="ARBA" id="ARBA00035656"/>
    </source>
</evidence>
<feature type="region of interest" description="Disordered" evidence="6">
    <location>
        <begin position="129"/>
        <end position="152"/>
    </location>
</feature>
<gene>
    <name evidence="7" type="ORF">CPOL0286_LOCUS4851</name>
</gene>
<evidence type="ECO:0000256" key="6">
    <source>
        <dbReference type="SAM" id="MobiDB-lite"/>
    </source>
</evidence>
<dbReference type="GO" id="GO:0005881">
    <property type="term" value="C:cytoplasmic microtubule"/>
    <property type="evidence" value="ECO:0007669"/>
    <property type="project" value="TreeGrafter"/>
</dbReference>
<name>A0A7S4M632_9EUKA</name>
<feature type="compositionally biased region" description="Basic and acidic residues" evidence="6">
    <location>
        <begin position="215"/>
        <end position="225"/>
    </location>
</feature>
<protein>
    <recommendedName>
        <fullName evidence="5">Cilia-and flagella-associated protein 96</fullName>
    </recommendedName>
</protein>
<feature type="region of interest" description="Disordered" evidence="6">
    <location>
        <begin position="215"/>
        <end position="251"/>
    </location>
</feature>
<feature type="compositionally biased region" description="Polar residues" evidence="6">
    <location>
        <begin position="1"/>
        <end position="15"/>
    </location>
</feature>
<evidence type="ECO:0000313" key="7">
    <source>
        <dbReference type="EMBL" id="CAE2203220.1"/>
    </source>
</evidence>